<dbReference type="AlphaFoldDB" id="A0A183CW84"/>
<accession>A0A183CW84</accession>
<evidence type="ECO:0000313" key="2">
    <source>
        <dbReference type="Proteomes" id="UP000271098"/>
    </source>
</evidence>
<dbReference type="EMBL" id="UYRT01000715">
    <property type="protein sequence ID" value="VDK28609.1"/>
    <property type="molecule type" value="Genomic_DNA"/>
</dbReference>
<evidence type="ECO:0000313" key="3">
    <source>
        <dbReference type="WBParaSite" id="GPUH_0000072501-mRNA-1"/>
    </source>
</evidence>
<protein>
    <submittedName>
        <fullName evidence="3">Small CPxCG-related zinc finger protein</fullName>
    </submittedName>
</protein>
<proteinExistence type="predicted"/>
<gene>
    <name evidence="1" type="ORF">GPUH_LOCUS725</name>
</gene>
<reference evidence="1 2" key="2">
    <citation type="submission" date="2018-11" db="EMBL/GenBank/DDBJ databases">
        <authorList>
            <consortium name="Pathogen Informatics"/>
        </authorList>
    </citation>
    <scope>NUCLEOTIDE SEQUENCE [LARGE SCALE GENOMIC DNA]</scope>
</reference>
<organism evidence="3">
    <name type="scientific">Gongylonema pulchrum</name>
    <dbReference type="NCBI Taxonomy" id="637853"/>
    <lineage>
        <taxon>Eukaryota</taxon>
        <taxon>Metazoa</taxon>
        <taxon>Ecdysozoa</taxon>
        <taxon>Nematoda</taxon>
        <taxon>Chromadorea</taxon>
        <taxon>Rhabditida</taxon>
        <taxon>Spirurina</taxon>
        <taxon>Spiruromorpha</taxon>
        <taxon>Spiruroidea</taxon>
        <taxon>Gongylonematidae</taxon>
        <taxon>Gongylonema</taxon>
    </lineage>
</organism>
<sequence length="63" mass="6509">MDVESAELVGSIADGSTEMVPGIPLCTVCSRHLLGPNERASSSSSVDAPHKCALCFGVLDANY</sequence>
<dbReference type="WBParaSite" id="GPUH_0000072501-mRNA-1">
    <property type="protein sequence ID" value="GPUH_0000072501-mRNA-1"/>
    <property type="gene ID" value="GPUH_0000072501"/>
</dbReference>
<evidence type="ECO:0000313" key="1">
    <source>
        <dbReference type="EMBL" id="VDK28609.1"/>
    </source>
</evidence>
<name>A0A183CW84_9BILA</name>
<reference evidence="3" key="1">
    <citation type="submission" date="2016-06" db="UniProtKB">
        <authorList>
            <consortium name="WormBaseParasite"/>
        </authorList>
    </citation>
    <scope>IDENTIFICATION</scope>
</reference>
<dbReference type="Proteomes" id="UP000271098">
    <property type="component" value="Unassembled WGS sequence"/>
</dbReference>
<keyword evidence="2" id="KW-1185">Reference proteome</keyword>